<keyword evidence="3" id="KW-1185">Reference proteome</keyword>
<proteinExistence type="predicted"/>
<protein>
    <submittedName>
        <fullName evidence="2">Uncharacterized protein</fullName>
    </submittedName>
</protein>
<dbReference type="EMBL" id="VSRR010005152">
    <property type="protein sequence ID" value="MPC41695.1"/>
    <property type="molecule type" value="Genomic_DNA"/>
</dbReference>
<accession>A0A5B7F7Y9</accession>
<comment type="caution">
    <text evidence="2">The sequence shown here is derived from an EMBL/GenBank/DDBJ whole genome shotgun (WGS) entry which is preliminary data.</text>
</comment>
<feature type="compositionally biased region" description="Basic and acidic residues" evidence="1">
    <location>
        <begin position="18"/>
        <end position="27"/>
    </location>
</feature>
<dbReference type="AlphaFoldDB" id="A0A5B7F7Y9"/>
<feature type="region of interest" description="Disordered" evidence="1">
    <location>
        <begin position="1"/>
        <end position="38"/>
    </location>
</feature>
<sequence length="182" mass="20149">MTPQPQEPAGQGFAESWKPADLRRERGNPQPNYSLKSGNLQVEGRLQDRKMTAVPGWCGAARTTWKVHYRKPANSAPVQCRSVALPGPVGRLYIKWRLLDPWRGRRSVLGHLGLPRTTRRLGVRGGSGLSVGPSGTSKSRQIIVHRAEHLFTPVTEGGAEGKSAKIKMKYHARSPRFKIQAN</sequence>
<feature type="compositionally biased region" description="Polar residues" evidence="1">
    <location>
        <begin position="29"/>
        <end position="38"/>
    </location>
</feature>
<dbReference type="Proteomes" id="UP000324222">
    <property type="component" value="Unassembled WGS sequence"/>
</dbReference>
<evidence type="ECO:0000256" key="1">
    <source>
        <dbReference type="SAM" id="MobiDB-lite"/>
    </source>
</evidence>
<gene>
    <name evidence="2" type="ORF">E2C01_035295</name>
</gene>
<reference evidence="2 3" key="1">
    <citation type="submission" date="2019-05" db="EMBL/GenBank/DDBJ databases">
        <title>Another draft genome of Portunus trituberculatus and its Hox gene families provides insights of decapod evolution.</title>
        <authorList>
            <person name="Jeong J.-H."/>
            <person name="Song I."/>
            <person name="Kim S."/>
            <person name="Choi T."/>
            <person name="Kim D."/>
            <person name="Ryu S."/>
            <person name="Kim W."/>
        </authorList>
    </citation>
    <scope>NUCLEOTIDE SEQUENCE [LARGE SCALE GENOMIC DNA]</scope>
    <source>
        <tissue evidence="2">Muscle</tissue>
    </source>
</reference>
<evidence type="ECO:0000313" key="3">
    <source>
        <dbReference type="Proteomes" id="UP000324222"/>
    </source>
</evidence>
<name>A0A5B7F7Y9_PORTR</name>
<evidence type="ECO:0000313" key="2">
    <source>
        <dbReference type="EMBL" id="MPC41695.1"/>
    </source>
</evidence>
<organism evidence="2 3">
    <name type="scientific">Portunus trituberculatus</name>
    <name type="common">Swimming crab</name>
    <name type="synonym">Neptunus trituberculatus</name>
    <dbReference type="NCBI Taxonomy" id="210409"/>
    <lineage>
        <taxon>Eukaryota</taxon>
        <taxon>Metazoa</taxon>
        <taxon>Ecdysozoa</taxon>
        <taxon>Arthropoda</taxon>
        <taxon>Crustacea</taxon>
        <taxon>Multicrustacea</taxon>
        <taxon>Malacostraca</taxon>
        <taxon>Eumalacostraca</taxon>
        <taxon>Eucarida</taxon>
        <taxon>Decapoda</taxon>
        <taxon>Pleocyemata</taxon>
        <taxon>Brachyura</taxon>
        <taxon>Eubrachyura</taxon>
        <taxon>Portunoidea</taxon>
        <taxon>Portunidae</taxon>
        <taxon>Portuninae</taxon>
        <taxon>Portunus</taxon>
    </lineage>
</organism>